<reference evidence="2 3" key="1">
    <citation type="journal article" date="2023" name="Arcadia Sci">
        <title>De novo assembly of a long-read Amblyomma americanum tick genome.</title>
        <authorList>
            <person name="Chou S."/>
            <person name="Poskanzer K.E."/>
            <person name="Rollins M."/>
            <person name="Thuy-Boun P.S."/>
        </authorList>
    </citation>
    <scope>NUCLEOTIDE SEQUENCE [LARGE SCALE GENOMIC DNA]</scope>
    <source>
        <strain evidence="2">F_SG_1</strain>
        <tissue evidence="2">Salivary glands</tissue>
    </source>
</reference>
<comment type="caution">
    <text evidence="2">The sequence shown here is derived from an EMBL/GenBank/DDBJ whole genome shotgun (WGS) entry which is preliminary data.</text>
</comment>
<proteinExistence type="predicted"/>
<evidence type="ECO:0000313" key="2">
    <source>
        <dbReference type="EMBL" id="KAK8759516.1"/>
    </source>
</evidence>
<evidence type="ECO:0000256" key="1">
    <source>
        <dbReference type="SAM" id="MobiDB-lite"/>
    </source>
</evidence>
<organism evidence="2 3">
    <name type="scientific">Amblyomma americanum</name>
    <name type="common">Lone star tick</name>
    <dbReference type="NCBI Taxonomy" id="6943"/>
    <lineage>
        <taxon>Eukaryota</taxon>
        <taxon>Metazoa</taxon>
        <taxon>Ecdysozoa</taxon>
        <taxon>Arthropoda</taxon>
        <taxon>Chelicerata</taxon>
        <taxon>Arachnida</taxon>
        <taxon>Acari</taxon>
        <taxon>Parasitiformes</taxon>
        <taxon>Ixodida</taxon>
        <taxon>Ixodoidea</taxon>
        <taxon>Ixodidae</taxon>
        <taxon>Amblyomminae</taxon>
        <taxon>Amblyomma</taxon>
    </lineage>
</organism>
<keyword evidence="3" id="KW-1185">Reference proteome</keyword>
<sequence length="198" mass="21265">MSSGENVAYFARNATTEWKKPIQEREEVIGCIAATVPRIKNISLGSTYAVCLTGTGASSQHSVIVNEMEQSLSHGVPGDPQCHQKEAVDPLIVEKPPMPECAALAVVLPEAKKPDFTYLQDGMFHLTAGIIISSAQAAKILENKKATLVCEDTAQAVWTSEVLATRSVSGMIAPKKRALGEKPKQPLTPQKVDVVTLQ</sequence>
<gene>
    <name evidence="2" type="ORF">V5799_002854</name>
</gene>
<dbReference type="AlphaFoldDB" id="A0AAQ4DAM6"/>
<accession>A0AAQ4DAM6</accession>
<name>A0AAQ4DAM6_AMBAM</name>
<dbReference type="Gene3D" id="1.10.10.2590">
    <property type="entry name" value="BEN domain"/>
    <property type="match status" value="1"/>
</dbReference>
<feature type="region of interest" description="Disordered" evidence="1">
    <location>
        <begin position="177"/>
        <end position="198"/>
    </location>
</feature>
<dbReference type="EMBL" id="JARKHS020032961">
    <property type="protein sequence ID" value="KAK8759516.1"/>
    <property type="molecule type" value="Genomic_DNA"/>
</dbReference>
<dbReference type="Proteomes" id="UP001321473">
    <property type="component" value="Unassembled WGS sequence"/>
</dbReference>
<evidence type="ECO:0000313" key="3">
    <source>
        <dbReference type="Proteomes" id="UP001321473"/>
    </source>
</evidence>
<protein>
    <submittedName>
        <fullName evidence="2">Uncharacterized protein</fullName>
    </submittedName>
</protein>